<dbReference type="AlphaFoldDB" id="A0AAY5L4S2"/>
<dbReference type="Ensembl" id="ENSELUT00000092638.1">
    <property type="protein sequence ID" value="ENSELUP00000096134.1"/>
    <property type="gene ID" value="ENSELUG00000036950.1"/>
</dbReference>
<accession>A0AAY5L4S2</accession>
<protein>
    <submittedName>
        <fullName evidence="1">Uncharacterized protein</fullName>
    </submittedName>
</protein>
<reference evidence="1" key="2">
    <citation type="submission" date="2025-08" db="UniProtKB">
        <authorList>
            <consortium name="Ensembl"/>
        </authorList>
    </citation>
    <scope>IDENTIFICATION</scope>
</reference>
<dbReference type="Proteomes" id="UP000265140">
    <property type="component" value="Chromosome 6"/>
</dbReference>
<sequence>TWAGRGTGAGSGVGQGTGAAEGLGAGTGAAESRGAGTGTAEGCSFGNVCVGFLDLSVVVLFSLCLDGSSL</sequence>
<organism evidence="1 2">
    <name type="scientific">Esox lucius</name>
    <name type="common">Northern pike</name>
    <dbReference type="NCBI Taxonomy" id="8010"/>
    <lineage>
        <taxon>Eukaryota</taxon>
        <taxon>Metazoa</taxon>
        <taxon>Chordata</taxon>
        <taxon>Craniata</taxon>
        <taxon>Vertebrata</taxon>
        <taxon>Euteleostomi</taxon>
        <taxon>Actinopterygii</taxon>
        <taxon>Neopterygii</taxon>
        <taxon>Teleostei</taxon>
        <taxon>Protacanthopterygii</taxon>
        <taxon>Esociformes</taxon>
        <taxon>Esocidae</taxon>
        <taxon>Esox</taxon>
    </lineage>
</organism>
<evidence type="ECO:0000313" key="2">
    <source>
        <dbReference type="Proteomes" id="UP000265140"/>
    </source>
</evidence>
<proteinExistence type="predicted"/>
<reference evidence="1 2" key="1">
    <citation type="submission" date="2020-02" db="EMBL/GenBank/DDBJ databases">
        <title>Esox lucius (northern pike) genome, fEsoLuc1, primary haplotype.</title>
        <authorList>
            <person name="Myers G."/>
            <person name="Karagic N."/>
            <person name="Meyer A."/>
            <person name="Pippel M."/>
            <person name="Reichard M."/>
            <person name="Winkler S."/>
            <person name="Tracey A."/>
            <person name="Sims Y."/>
            <person name="Howe K."/>
            <person name="Rhie A."/>
            <person name="Formenti G."/>
            <person name="Durbin R."/>
            <person name="Fedrigo O."/>
            <person name="Jarvis E.D."/>
        </authorList>
    </citation>
    <scope>NUCLEOTIDE SEQUENCE [LARGE SCALE GENOMIC DNA]</scope>
</reference>
<evidence type="ECO:0000313" key="1">
    <source>
        <dbReference type="Ensembl" id="ENSELUP00000096134.1"/>
    </source>
</evidence>
<keyword evidence="2" id="KW-1185">Reference proteome</keyword>
<name>A0AAY5L4S2_ESOLU</name>
<reference evidence="1" key="3">
    <citation type="submission" date="2025-09" db="UniProtKB">
        <authorList>
            <consortium name="Ensembl"/>
        </authorList>
    </citation>
    <scope>IDENTIFICATION</scope>
</reference>